<dbReference type="RefSeq" id="WP_077362675.1">
    <property type="nucleotide sequence ID" value="NZ_MQMF01000002.1"/>
</dbReference>
<dbReference type="PANTHER" id="PTHR33990">
    <property type="entry name" value="PROTEIN YJDN-RELATED"/>
    <property type="match status" value="1"/>
</dbReference>
<dbReference type="PANTHER" id="PTHR33990:SF4">
    <property type="entry name" value="PHNB-LIKE DOMAIN-CONTAINING PROTEIN"/>
    <property type="match status" value="1"/>
</dbReference>
<name>A0A1V3G861_9BACL</name>
<evidence type="ECO:0000313" key="2">
    <source>
        <dbReference type="EMBL" id="OOE12628.1"/>
    </source>
</evidence>
<dbReference type="Pfam" id="PF06983">
    <property type="entry name" value="3-dmu-9_3-mt"/>
    <property type="match status" value="1"/>
</dbReference>
<dbReference type="EMBL" id="MQMF01000002">
    <property type="protein sequence ID" value="OOE12628.1"/>
    <property type="molecule type" value="Genomic_DNA"/>
</dbReference>
<dbReference type="Proteomes" id="UP000188597">
    <property type="component" value="Unassembled WGS sequence"/>
</dbReference>
<dbReference type="InterPro" id="IPR029068">
    <property type="entry name" value="Glyas_Bleomycin-R_OHBP_Dase"/>
</dbReference>
<proteinExistence type="predicted"/>
<evidence type="ECO:0000259" key="1">
    <source>
        <dbReference type="Pfam" id="PF06983"/>
    </source>
</evidence>
<protein>
    <recommendedName>
        <fullName evidence="1">PhnB-like domain-containing protein</fullName>
    </recommendedName>
</protein>
<evidence type="ECO:0000313" key="3">
    <source>
        <dbReference type="Proteomes" id="UP000188597"/>
    </source>
</evidence>
<dbReference type="CDD" id="cd06588">
    <property type="entry name" value="PhnB_like"/>
    <property type="match status" value="1"/>
</dbReference>
<dbReference type="InterPro" id="IPR028973">
    <property type="entry name" value="PhnB-like"/>
</dbReference>
<reference evidence="2 3" key="1">
    <citation type="submission" date="2016-11" db="EMBL/GenBank/DDBJ databases">
        <authorList>
            <person name="Jaros S."/>
            <person name="Januszkiewicz K."/>
            <person name="Wedrychowicz H."/>
        </authorList>
    </citation>
    <scope>NUCLEOTIDE SEQUENCE [LARGE SCALE GENOMIC DNA]</scope>
    <source>
        <strain evidence="2 3">Con a/3</strain>
    </source>
</reference>
<accession>A0A1V3G861</accession>
<dbReference type="OrthoDB" id="9806473at2"/>
<dbReference type="AlphaFoldDB" id="A0A1V3G861"/>
<dbReference type="SUPFAM" id="SSF54593">
    <property type="entry name" value="Glyoxalase/Bleomycin resistance protein/Dihydroxybiphenyl dioxygenase"/>
    <property type="match status" value="1"/>
</dbReference>
<dbReference type="Gene3D" id="3.30.720.110">
    <property type="match status" value="1"/>
</dbReference>
<dbReference type="InterPro" id="IPR009725">
    <property type="entry name" value="3_dmu_93_MTrfase"/>
</dbReference>
<dbReference type="Gene3D" id="3.30.720.100">
    <property type="match status" value="1"/>
</dbReference>
<gene>
    <name evidence="2" type="ORF">UN64_11190</name>
</gene>
<dbReference type="PIRSF" id="PIRSF021700">
    <property type="entry name" value="3_dmu_93_MTrfase"/>
    <property type="match status" value="1"/>
</dbReference>
<feature type="domain" description="PhnB-like" evidence="1">
    <location>
        <begin position="6"/>
        <end position="125"/>
    </location>
</feature>
<comment type="caution">
    <text evidence="2">The sequence shown here is derived from an EMBL/GenBank/DDBJ whole genome shotgun (WGS) entry which is preliminary data.</text>
</comment>
<sequence>MTASDQKITTFLMFTGQAEEAMNFYISLFEDSEITNVLYQENGKVLHATFTLKGQTFMCIDSPIKHDFTFTPSISLFVKCDSLDEINGLYEKVSHGGSVLMELGEIPGYEKFAWVQDRYGVSWQLSLPQK</sequence>
<organism evidence="2 3">
    <name type="scientific">Fictibacillus arsenicus</name>
    <dbReference type="NCBI Taxonomy" id="255247"/>
    <lineage>
        <taxon>Bacteria</taxon>
        <taxon>Bacillati</taxon>
        <taxon>Bacillota</taxon>
        <taxon>Bacilli</taxon>
        <taxon>Bacillales</taxon>
        <taxon>Fictibacillaceae</taxon>
        <taxon>Fictibacillus</taxon>
    </lineage>
</organism>